<dbReference type="GO" id="GO:0060261">
    <property type="term" value="P:positive regulation of transcription initiation by RNA polymerase II"/>
    <property type="evidence" value="ECO:0007669"/>
    <property type="project" value="InterPro"/>
</dbReference>
<comment type="similarity">
    <text evidence="2">Belongs to the transcriptional coactivator PC4 family.</text>
</comment>
<keyword evidence="5" id="KW-0804">Transcription</keyword>
<dbReference type="GO" id="GO:0005634">
    <property type="term" value="C:nucleus"/>
    <property type="evidence" value="ECO:0007669"/>
    <property type="project" value="UniProtKB-SubCell"/>
</dbReference>
<evidence type="ECO:0000313" key="9">
    <source>
        <dbReference type="EMBL" id="JAS09161.1"/>
    </source>
</evidence>
<comment type="subcellular location">
    <subcellularLocation>
        <location evidence="1">Nucleus</location>
    </subcellularLocation>
</comment>
<gene>
    <name evidence="9" type="ORF">g.3867</name>
</gene>
<dbReference type="InterPro" id="IPR045125">
    <property type="entry name" value="Sub1/Tcp4-like"/>
</dbReference>
<feature type="compositionally biased region" description="Basic residues" evidence="7">
    <location>
        <begin position="1"/>
        <end position="10"/>
    </location>
</feature>
<proteinExistence type="inferred from homology"/>
<dbReference type="Pfam" id="PF02229">
    <property type="entry name" value="PC4"/>
    <property type="match status" value="1"/>
</dbReference>
<dbReference type="SUPFAM" id="SSF54447">
    <property type="entry name" value="ssDNA-binding transcriptional regulator domain"/>
    <property type="match status" value="1"/>
</dbReference>
<dbReference type="PANTHER" id="PTHR13215">
    <property type="entry name" value="RNA POLYMERASE II TRANSCRIPTIONAL COACTIVATOR"/>
    <property type="match status" value="1"/>
</dbReference>
<evidence type="ECO:0000259" key="8">
    <source>
        <dbReference type="Pfam" id="PF02229"/>
    </source>
</evidence>
<dbReference type="GO" id="GO:0003677">
    <property type="term" value="F:DNA binding"/>
    <property type="evidence" value="ECO:0007669"/>
    <property type="project" value="UniProtKB-KW"/>
</dbReference>
<sequence>MPKEKHTKKRRDSDTSDSGPDPEPKSKPGVKKPKLEKDDINSWHLEGMRYAKVINFRGKPMVDIREFYEADGELKPGRKGICLSASQWRKLEGLTSEIDEALKKA</sequence>
<dbReference type="InterPro" id="IPR009044">
    <property type="entry name" value="ssDNA-bd_transcriptional_reg"/>
</dbReference>
<dbReference type="EMBL" id="GEDC01028137">
    <property type="protein sequence ID" value="JAS09161.1"/>
    <property type="molecule type" value="Transcribed_RNA"/>
</dbReference>
<evidence type="ECO:0000256" key="7">
    <source>
        <dbReference type="SAM" id="MobiDB-lite"/>
    </source>
</evidence>
<evidence type="ECO:0000256" key="6">
    <source>
        <dbReference type="ARBA" id="ARBA00023242"/>
    </source>
</evidence>
<keyword evidence="3" id="KW-0805">Transcription regulation</keyword>
<evidence type="ECO:0000256" key="5">
    <source>
        <dbReference type="ARBA" id="ARBA00023163"/>
    </source>
</evidence>
<evidence type="ECO:0000256" key="1">
    <source>
        <dbReference type="ARBA" id="ARBA00004123"/>
    </source>
</evidence>
<keyword evidence="6" id="KW-0539">Nucleus</keyword>
<dbReference type="Gene3D" id="2.30.31.10">
    <property type="entry name" value="Transcriptional Coactivator Pc4, Chain A"/>
    <property type="match status" value="1"/>
</dbReference>
<protein>
    <recommendedName>
        <fullName evidence="8">Transcriptional coactivator p15 (PC4) C-terminal domain-containing protein</fullName>
    </recommendedName>
</protein>
<dbReference type="GO" id="GO:0003713">
    <property type="term" value="F:transcription coactivator activity"/>
    <property type="evidence" value="ECO:0007669"/>
    <property type="project" value="InterPro"/>
</dbReference>
<evidence type="ECO:0000256" key="4">
    <source>
        <dbReference type="ARBA" id="ARBA00023125"/>
    </source>
</evidence>
<reference evidence="9" key="1">
    <citation type="submission" date="2015-12" db="EMBL/GenBank/DDBJ databases">
        <title>De novo transcriptome assembly of four potential Pierce s Disease insect vectors from Arizona vineyards.</title>
        <authorList>
            <person name="Tassone E.E."/>
        </authorList>
    </citation>
    <scope>NUCLEOTIDE SEQUENCE</scope>
</reference>
<name>A0A1B6C6N4_9HEMI</name>
<evidence type="ECO:0000256" key="3">
    <source>
        <dbReference type="ARBA" id="ARBA00023015"/>
    </source>
</evidence>
<dbReference type="AlphaFoldDB" id="A0A1B6C6N4"/>
<keyword evidence="4" id="KW-0238">DNA-binding</keyword>
<organism evidence="9">
    <name type="scientific">Clastoptera arizonana</name>
    <name type="common">Arizona spittle bug</name>
    <dbReference type="NCBI Taxonomy" id="38151"/>
    <lineage>
        <taxon>Eukaryota</taxon>
        <taxon>Metazoa</taxon>
        <taxon>Ecdysozoa</taxon>
        <taxon>Arthropoda</taxon>
        <taxon>Hexapoda</taxon>
        <taxon>Insecta</taxon>
        <taxon>Pterygota</taxon>
        <taxon>Neoptera</taxon>
        <taxon>Paraneoptera</taxon>
        <taxon>Hemiptera</taxon>
        <taxon>Auchenorrhyncha</taxon>
        <taxon>Cercopoidea</taxon>
        <taxon>Clastopteridae</taxon>
        <taxon>Clastoptera</taxon>
    </lineage>
</organism>
<dbReference type="InterPro" id="IPR003173">
    <property type="entry name" value="PC4_C"/>
</dbReference>
<evidence type="ECO:0000256" key="2">
    <source>
        <dbReference type="ARBA" id="ARBA00009001"/>
    </source>
</evidence>
<feature type="domain" description="Transcriptional coactivator p15 (PC4) C-terminal" evidence="8">
    <location>
        <begin position="43"/>
        <end position="91"/>
    </location>
</feature>
<accession>A0A1B6C6N4</accession>
<feature type="region of interest" description="Disordered" evidence="7">
    <location>
        <begin position="1"/>
        <end position="38"/>
    </location>
</feature>